<reference evidence="12 13" key="1">
    <citation type="submission" date="2012-01" db="EMBL/GenBank/DDBJ databases">
        <title>The Genome Sequence of Helcococcus kunzii ATCC 51366.</title>
        <authorList>
            <consortium name="The Broad Institute Genome Sequencing Platform"/>
            <person name="Earl A."/>
            <person name="Ward D."/>
            <person name="Feldgarden M."/>
            <person name="Gevers D."/>
            <person name="Huys G."/>
            <person name="Young S.K."/>
            <person name="Zeng Q."/>
            <person name="Gargeya S."/>
            <person name="Fitzgerald M."/>
            <person name="Haas B."/>
            <person name="Abouelleil A."/>
            <person name="Alvarado L."/>
            <person name="Arachchi H.M."/>
            <person name="Berlin A."/>
            <person name="Chapman S.B."/>
            <person name="Gearin G."/>
            <person name="Goldberg J."/>
            <person name="Griggs A."/>
            <person name="Gujja S."/>
            <person name="Hansen M."/>
            <person name="Heiman D."/>
            <person name="Howarth C."/>
            <person name="Larimer J."/>
            <person name="Lui A."/>
            <person name="MacDonald P.J.P."/>
            <person name="McCowen C."/>
            <person name="Montmayeur A."/>
            <person name="Murphy C."/>
            <person name="Neiman D."/>
            <person name="Pearson M."/>
            <person name="Priest M."/>
            <person name="Roberts A."/>
            <person name="Saif S."/>
            <person name="Shea T."/>
            <person name="Sisk P."/>
            <person name="Stolte C."/>
            <person name="Sykes S."/>
            <person name="Wortman J."/>
            <person name="Nusbaum C."/>
            <person name="Birren B."/>
        </authorList>
    </citation>
    <scope>NUCLEOTIDE SEQUENCE [LARGE SCALE GENOMIC DNA]</scope>
    <source>
        <strain evidence="12 13">ATCC 51366</strain>
    </source>
</reference>
<dbReference type="eggNOG" id="COG1053">
    <property type="taxonomic scope" value="Bacteria"/>
</dbReference>
<dbReference type="STRING" id="883114.HMPREF9709_01571"/>
<evidence type="ECO:0000256" key="3">
    <source>
        <dbReference type="ARBA" id="ARBA00008040"/>
    </source>
</evidence>
<evidence type="ECO:0000256" key="2">
    <source>
        <dbReference type="ARBA" id="ARBA00001974"/>
    </source>
</evidence>
<feature type="domain" description="FMN-binding" evidence="11">
    <location>
        <begin position="336"/>
        <end position="410"/>
    </location>
</feature>
<evidence type="ECO:0000256" key="4">
    <source>
        <dbReference type="ARBA" id="ARBA00013137"/>
    </source>
</evidence>
<dbReference type="GO" id="GO:0033765">
    <property type="term" value="F:steroid dehydrogenase activity, acting on the CH-CH group of donors"/>
    <property type="evidence" value="ECO:0007669"/>
    <property type="project" value="UniProtKB-ARBA"/>
</dbReference>
<keyword evidence="8" id="KW-0560">Oxidoreductase</keyword>
<comment type="cofactor">
    <cofactor evidence="2">
        <name>FAD</name>
        <dbReference type="ChEBI" id="CHEBI:57692"/>
    </cofactor>
</comment>
<comment type="similarity">
    <text evidence="3">Belongs to the FAD-dependent oxidoreductase 2 family. FRD/SDH subfamily.</text>
</comment>
<dbReference type="GO" id="GO:0010181">
    <property type="term" value="F:FMN binding"/>
    <property type="evidence" value="ECO:0007669"/>
    <property type="project" value="InterPro"/>
</dbReference>
<sequence length="411" mass="44282">MNVSGLLKENGKVTGVFVEKDGKTINFKADKIILATSGFGANKEMIKKYTPSIEKGVPNVAPGATGDGILWGIELGADTAAMNAYQGYAPISYKTHKSLGSAFLDNGGILINKEGNRFIGEYTGYSPLATAIVNQTDSSAFMIWDENIQNLNIKTLKALEEGELIEANTIEELANKLSVDVNNLKKEYENYLEGIKKGEDYLNRTKLPKSFEAPFYAVKVTGDYRHTQGGLVINPETSQVLDKGGKVIENLYAAGGVTEGFSSNGSNAYMAGNGLLQAFVYGNIAGYHSADNLASKVETNIFTEQRNDLLEISNTRNIKVSDQKYKDGKYKTTSKGHGGDIEVEVVIKEGKINDVKILNHSETEGISNPAIKEIPEIIVESNSAEVDSIGGATVTSNGIISAVKEALEKAK</sequence>
<evidence type="ECO:0000256" key="5">
    <source>
        <dbReference type="ARBA" id="ARBA00015872"/>
    </source>
</evidence>
<dbReference type="Pfam" id="PF04205">
    <property type="entry name" value="FMN_bind"/>
    <property type="match status" value="1"/>
</dbReference>
<evidence type="ECO:0000256" key="9">
    <source>
        <dbReference type="ARBA" id="ARBA00049922"/>
    </source>
</evidence>
<keyword evidence="6" id="KW-0285">Flavoprotein</keyword>
<dbReference type="SUPFAM" id="SSF51905">
    <property type="entry name" value="FAD/NAD(P)-binding domain"/>
    <property type="match status" value="1"/>
</dbReference>
<comment type="caution">
    <text evidence="12">The sequence shown here is derived from an EMBL/GenBank/DDBJ whole genome shotgun (WGS) entry which is preliminary data.</text>
</comment>
<comment type="cofactor">
    <cofactor evidence="1">
        <name>FMN</name>
        <dbReference type="ChEBI" id="CHEBI:58210"/>
    </cofactor>
</comment>
<evidence type="ECO:0000256" key="6">
    <source>
        <dbReference type="ARBA" id="ARBA00022630"/>
    </source>
</evidence>
<gene>
    <name evidence="12" type="ORF">HMPREF9709_01571</name>
</gene>
<protein>
    <recommendedName>
        <fullName evidence="5">Urocanate reductase</fullName>
        <ecNumber evidence="4">1.3.99.33</ecNumber>
    </recommendedName>
</protein>
<dbReference type="InterPro" id="IPR050315">
    <property type="entry name" value="FAD-oxidoreductase_2"/>
</dbReference>
<dbReference type="EMBL" id="AGEI01000029">
    <property type="protein sequence ID" value="EHR32290.1"/>
    <property type="molecule type" value="Genomic_DNA"/>
</dbReference>
<proteinExistence type="inferred from homology"/>
<dbReference type="SMART" id="SM00900">
    <property type="entry name" value="FMN_bind"/>
    <property type="match status" value="1"/>
</dbReference>
<organism evidence="12 13">
    <name type="scientific">Helcococcus kunzii ATCC 51366</name>
    <dbReference type="NCBI Taxonomy" id="883114"/>
    <lineage>
        <taxon>Bacteria</taxon>
        <taxon>Bacillati</taxon>
        <taxon>Bacillota</taxon>
        <taxon>Tissierellia</taxon>
        <taxon>Tissierellales</taxon>
        <taxon>Peptoniphilaceae</taxon>
        <taxon>Helcococcus</taxon>
    </lineage>
</organism>
<dbReference type="Proteomes" id="UP000004191">
    <property type="component" value="Unassembled WGS sequence"/>
</dbReference>
<dbReference type="Gene3D" id="3.90.1010.20">
    <property type="match status" value="1"/>
</dbReference>
<dbReference type="InterPro" id="IPR003953">
    <property type="entry name" value="FAD-dep_OxRdtase_2_FAD-bd"/>
</dbReference>
<evidence type="ECO:0000259" key="11">
    <source>
        <dbReference type="SMART" id="SM00900"/>
    </source>
</evidence>
<evidence type="ECO:0000313" key="13">
    <source>
        <dbReference type="Proteomes" id="UP000004191"/>
    </source>
</evidence>
<dbReference type="Gene3D" id="3.90.700.10">
    <property type="entry name" value="Succinate dehydrogenase/fumarate reductase flavoprotein, catalytic domain"/>
    <property type="match status" value="1"/>
</dbReference>
<dbReference type="InterPro" id="IPR027477">
    <property type="entry name" value="Succ_DH/fumarate_Rdtase_cat_sf"/>
</dbReference>
<accession>H3NQG0</accession>
<dbReference type="HOGENOM" id="CLU_668633_0_0_9"/>
<evidence type="ECO:0000256" key="7">
    <source>
        <dbReference type="ARBA" id="ARBA00022827"/>
    </source>
</evidence>
<dbReference type="PANTHER" id="PTHR43400">
    <property type="entry name" value="FUMARATE REDUCTASE"/>
    <property type="match status" value="1"/>
</dbReference>
<evidence type="ECO:0000313" key="12">
    <source>
        <dbReference type="EMBL" id="EHR32290.1"/>
    </source>
</evidence>
<evidence type="ECO:0000256" key="8">
    <source>
        <dbReference type="ARBA" id="ARBA00023002"/>
    </source>
</evidence>
<dbReference type="PANTHER" id="PTHR43400:SF7">
    <property type="entry name" value="FAD-DEPENDENT OXIDOREDUCTASE 2 FAD BINDING DOMAIN-CONTAINING PROTEIN"/>
    <property type="match status" value="1"/>
</dbReference>
<dbReference type="InterPro" id="IPR007329">
    <property type="entry name" value="FMN-bd"/>
</dbReference>
<keyword evidence="10" id="KW-0175">Coiled coil</keyword>
<name>H3NQG0_9FIRM</name>
<dbReference type="AlphaFoldDB" id="H3NQG0"/>
<feature type="coiled-coil region" evidence="10">
    <location>
        <begin position="167"/>
        <end position="194"/>
    </location>
</feature>
<dbReference type="Gene3D" id="3.50.50.60">
    <property type="entry name" value="FAD/NAD(P)-binding domain"/>
    <property type="match status" value="1"/>
</dbReference>
<dbReference type="SUPFAM" id="SSF56425">
    <property type="entry name" value="Succinate dehydrogenase/fumarate reductase flavoprotein, catalytic domain"/>
    <property type="match status" value="1"/>
</dbReference>
<evidence type="ECO:0000256" key="1">
    <source>
        <dbReference type="ARBA" id="ARBA00001917"/>
    </source>
</evidence>
<comment type="catalytic activity">
    <reaction evidence="9">
        <text>dihydrourocanate + A = urocanate + AH2</text>
        <dbReference type="Rhea" id="RHEA:36059"/>
        <dbReference type="ChEBI" id="CHEBI:13193"/>
        <dbReference type="ChEBI" id="CHEBI:17499"/>
        <dbReference type="ChEBI" id="CHEBI:27247"/>
        <dbReference type="ChEBI" id="CHEBI:72991"/>
        <dbReference type="EC" id="1.3.99.33"/>
    </reaction>
</comment>
<dbReference type="Pfam" id="PF00890">
    <property type="entry name" value="FAD_binding_2"/>
    <property type="match status" value="1"/>
</dbReference>
<dbReference type="GO" id="GO:0016020">
    <property type="term" value="C:membrane"/>
    <property type="evidence" value="ECO:0007669"/>
    <property type="project" value="InterPro"/>
</dbReference>
<keyword evidence="13" id="KW-1185">Reference proteome</keyword>
<keyword evidence="7" id="KW-0274">FAD</keyword>
<evidence type="ECO:0000256" key="10">
    <source>
        <dbReference type="SAM" id="Coils"/>
    </source>
</evidence>
<dbReference type="InterPro" id="IPR036188">
    <property type="entry name" value="FAD/NAD-bd_sf"/>
</dbReference>
<dbReference type="PATRIC" id="fig|883114.3.peg.1568"/>
<dbReference type="EC" id="1.3.99.33" evidence="4"/>
<dbReference type="eggNOG" id="COG3976">
    <property type="taxonomic scope" value="Bacteria"/>
</dbReference>